<protein>
    <submittedName>
        <fullName evidence="7">Balbiani ring protein 3-like isoform X1</fullName>
    </submittedName>
</protein>
<feature type="region of interest" description="Disordered" evidence="4">
    <location>
        <begin position="877"/>
        <end position="898"/>
    </location>
</feature>
<feature type="region of interest" description="Disordered" evidence="4">
    <location>
        <begin position="952"/>
        <end position="975"/>
    </location>
</feature>
<feature type="domain" description="CRC" evidence="5">
    <location>
        <begin position="1656"/>
        <end position="1771"/>
    </location>
</feature>
<feature type="compositionally biased region" description="Polar residues" evidence="4">
    <location>
        <begin position="1402"/>
        <end position="1415"/>
    </location>
</feature>
<feature type="region of interest" description="Disordered" evidence="4">
    <location>
        <begin position="352"/>
        <end position="371"/>
    </location>
</feature>
<comment type="similarity">
    <text evidence="2">Belongs to the lin-54 family.</text>
</comment>
<feature type="domain" description="CRC" evidence="5">
    <location>
        <begin position="981"/>
        <end position="1096"/>
    </location>
</feature>
<feature type="compositionally biased region" description="Polar residues" evidence="4">
    <location>
        <begin position="802"/>
        <end position="815"/>
    </location>
</feature>
<dbReference type="PANTHER" id="PTHR12446">
    <property type="entry name" value="TESMIN/TSO1-RELATED"/>
    <property type="match status" value="1"/>
</dbReference>
<feature type="region of interest" description="Disordered" evidence="4">
    <location>
        <begin position="1402"/>
        <end position="1425"/>
    </location>
</feature>
<organism evidence="6 7">
    <name type="scientific">Bombus bifarius</name>
    <dbReference type="NCBI Taxonomy" id="103933"/>
    <lineage>
        <taxon>Eukaryota</taxon>
        <taxon>Metazoa</taxon>
        <taxon>Ecdysozoa</taxon>
        <taxon>Arthropoda</taxon>
        <taxon>Hexapoda</taxon>
        <taxon>Insecta</taxon>
        <taxon>Pterygota</taxon>
        <taxon>Neoptera</taxon>
        <taxon>Endopterygota</taxon>
        <taxon>Hymenoptera</taxon>
        <taxon>Apocrita</taxon>
        <taxon>Aculeata</taxon>
        <taxon>Apoidea</taxon>
        <taxon>Anthophila</taxon>
        <taxon>Apidae</taxon>
        <taxon>Bombus</taxon>
        <taxon>Pyrobombus</taxon>
    </lineage>
</organism>
<dbReference type="GO" id="GO:0005634">
    <property type="term" value="C:nucleus"/>
    <property type="evidence" value="ECO:0007669"/>
    <property type="project" value="UniProtKB-SubCell"/>
</dbReference>
<feature type="region of interest" description="Disordered" evidence="4">
    <location>
        <begin position="1027"/>
        <end position="1048"/>
    </location>
</feature>
<evidence type="ECO:0000313" key="7">
    <source>
        <dbReference type="RefSeq" id="XP_033316667.1"/>
    </source>
</evidence>
<dbReference type="PANTHER" id="PTHR12446:SF34">
    <property type="entry name" value="PROTEIN LIN-54 HOMOLOG"/>
    <property type="match status" value="1"/>
</dbReference>
<dbReference type="GO" id="GO:0006355">
    <property type="term" value="P:regulation of DNA-templated transcription"/>
    <property type="evidence" value="ECO:0007669"/>
    <property type="project" value="TreeGrafter"/>
</dbReference>
<feature type="region of interest" description="Disordered" evidence="4">
    <location>
        <begin position="1252"/>
        <end position="1273"/>
    </location>
</feature>
<keyword evidence="3" id="KW-0539">Nucleus</keyword>
<dbReference type="InterPro" id="IPR005172">
    <property type="entry name" value="CRC"/>
</dbReference>
<dbReference type="Proteomes" id="UP000515164">
    <property type="component" value="Unplaced"/>
</dbReference>
<feature type="region of interest" description="Disordered" evidence="4">
    <location>
        <begin position="427"/>
        <end position="446"/>
    </location>
</feature>
<dbReference type="KEGG" id="bbif:117214580"/>
<feature type="region of interest" description="Disordered" evidence="4">
    <location>
        <begin position="127"/>
        <end position="150"/>
    </location>
</feature>
<gene>
    <name evidence="7" type="primary">LOC117214580</name>
</gene>
<feature type="domain" description="CRC" evidence="5">
    <location>
        <begin position="231"/>
        <end position="346"/>
    </location>
</feature>
<reference evidence="7" key="1">
    <citation type="submission" date="2025-08" db="UniProtKB">
        <authorList>
            <consortium name="RefSeq"/>
        </authorList>
    </citation>
    <scope>IDENTIFICATION</scope>
    <source>
        <tissue evidence="7">Muscle</tissue>
    </source>
</reference>
<feature type="domain" description="CRC" evidence="5">
    <location>
        <begin position="381"/>
        <end position="496"/>
    </location>
</feature>
<feature type="region of interest" description="Disordered" evidence="4">
    <location>
        <begin position="1552"/>
        <end position="1575"/>
    </location>
</feature>
<dbReference type="SMART" id="SM01114">
    <property type="entry name" value="CXC"/>
    <property type="match status" value="25"/>
</dbReference>
<feature type="region of interest" description="Disordered" evidence="4">
    <location>
        <begin position="1627"/>
        <end position="1648"/>
    </location>
</feature>
<comment type="subcellular location">
    <subcellularLocation>
        <location evidence="1">Nucleus</location>
    </subcellularLocation>
</comment>
<feature type="region of interest" description="Disordered" evidence="4">
    <location>
        <begin position="727"/>
        <end position="748"/>
    </location>
</feature>
<feature type="region of interest" description="Disordered" evidence="4">
    <location>
        <begin position="577"/>
        <end position="598"/>
    </location>
</feature>
<feature type="domain" description="CRC" evidence="5">
    <location>
        <begin position="681"/>
        <end position="796"/>
    </location>
</feature>
<feature type="region of interest" description="Disordered" evidence="4">
    <location>
        <begin position="802"/>
        <end position="825"/>
    </location>
</feature>
<feature type="region of interest" description="Disordered" evidence="4">
    <location>
        <begin position="1852"/>
        <end position="1873"/>
    </location>
</feature>
<name>A0A6P8NQY3_9HYME</name>
<feature type="region of interest" description="Disordered" evidence="4">
    <location>
        <begin position="652"/>
        <end position="673"/>
    </location>
</feature>
<feature type="compositionally biased region" description="Polar residues" evidence="4">
    <location>
        <begin position="952"/>
        <end position="965"/>
    </location>
</feature>
<feature type="region of interest" description="Disordered" evidence="4">
    <location>
        <begin position="202"/>
        <end position="224"/>
    </location>
</feature>
<feature type="region of interest" description="Disordered" evidence="4">
    <location>
        <begin position="277"/>
        <end position="296"/>
    </location>
</feature>
<dbReference type="GeneID" id="117214580"/>
<evidence type="ECO:0000256" key="4">
    <source>
        <dbReference type="SAM" id="MobiDB-lite"/>
    </source>
</evidence>
<feature type="domain" description="CRC" evidence="5">
    <location>
        <begin position="831"/>
        <end position="946"/>
    </location>
</feature>
<dbReference type="PROSITE" id="PS51634">
    <property type="entry name" value="CRC"/>
    <property type="match status" value="12"/>
</dbReference>
<feature type="domain" description="CRC" evidence="5">
    <location>
        <begin position="1431"/>
        <end position="1546"/>
    </location>
</feature>
<feature type="region of interest" description="Disordered" evidence="4">
    <location>
        <begin position="47"/>
        <end position="73"/>
    </location>
</feature>
<keyword evidence="6" id="KW-1185">Reference proteome</keyword>
<feature type="region of interest" description="Disordered" evidence="4">
    <location>
        <begin position="502"/>
        <end position="521"/>
    </location>
</feature>
<dbReference type="RefSeq" id="XP_033316667.1">
    <property type="nucleotide sequence ID" value="XM_033460776.1"/>
</dbReference>
<feature type="domain" description="CRC" evidence="5">
    <location>
        <begin position="81"/>
        <end position="196"/>
    </location>
</feature>
<feature type="domain" description="CRC" evidence="5">
    <location>
        <begin position="1281"/>
        <end position="1396"/>
    </location>
</feature>
<evidence type="ECO:0000256" key="1">
    <source>
        <dbReference type="ARBA" id="ARBA00004123"/>
    </source>
</evidence>
<feature type="domain" description="CRC" evidence="5">
    <location>
        <begin position="531"/>
        <end position="646"/>
    </location>
</feature>
<evidence type="ECO:0000313" key="6">
    <source>
        <dbReference type="Proteomes" id="UP000515164"/>
    </source>
</evidence>
<evidence type="ECO:0000256" key="3">
    <source>
        <dbReference type="ARBA" id="ARBA00023242"/>
    </source>
</evidence>
<evidence type="ECO:0000259" key="5">
    <source>
        <dbReference type="PROSITE" id="PS51634"/>
    </source>
</evidence>
<feature type="region of interest" description="Disordered" evidence="4">
    <location>
        <begin position="1177"/>
        <end position="1198"/>
    </location>
</feature>
<evidence type="ECO:0000256" key="2">
    <source>
        <dbReference type="ARBA" id="ARBA00007267"/>
    </source>
</evidence>
<proteinExistence type="inferred from homology"/>
<feature type="compositionally biased region" description="Polar residues" evidence="4">
    <location>
        <begin position="1552"/>
        <end position="1565"/>
    </location>
</feature>
<dbReference type="InterPro" id="IPR033467">
    <property type="entry name" value="Tesmin/TSO1-like_CXC"/>
</dbReference>
<feature type="domain" description="CRC" evidence="5">
    <location>
        <begin position="1806"/>
        <end position="1921"/>
    </location>
</feature>
<feature type="region of interest" description="Disordered" evidence="4">
    <location>
        <begin position="1477"/>
        <end position="1498"/>
    </location>
</feature>
<feature type="domain" description="CRC" evidence="5">
    <location>
        <begin position="1131"/>
        <end position="1246"/>
    </location>
</feature>
<dbReference type="InterPro" id="IPR028307">
    <property type="entry name" value="Lin-54_fam"/>
</dbReference>
<feature type="region of interest" description="Disordered" evidence="4">
    <location>
        <begin position="1327"/>
        <end position="1348"/>
    </location>
</feature>
<accession>A0A6P8NQY3</accession>
<sequence>MDIPKSYIRTDVTTLIISNLGERELTLHTEVKNARIQNTKTIVMAETTNSQQQSNAEKTTDESSQNLVQNQSAPDMDTEISSQACNCETGCSTQHCSCVKAKIKCGQRCKCNKYGCKNQEETADSQKQSSEAQIVDESSKSDSENQSAAHLETEKYSQVCKCKEGCSTQHCRCAKAKIKCGQRCKCIKYACKNQVETTNSQQQSSAVKTTDESSQSLVQNQSVPDMDTEISSQACNCETGCSTQHCSCVKDKIKCGQRCKCKEYGCENQVETTNSQQRSSAVKTTDESSQSLVQNQSVPEMVTEISSQACNCETACSTQNCSCVKDRIKCGQRCKCKEYGCENQVETTNSQQQSSAVKTTDESSKSLVQNQSVPDMVTEISSQACNCETGCSTQNCSCVKDRIKCGQRCKCKEYGCENEVETTNSQQRSSAVKTTDESSQSLVQNQSVPEMVTEISSQACNCETACSTQNCSCVKDRIKCGQRCKCKEYGCENQVETTNSQQQSSAVKTTDESSQSLVQNQSVPDMVTEISSQACNCETGCSTQNCSCVKDRIKCGQRCKCKEYGCENERRTADAQKQSSVAQIVDESSESDSENQSAAHLEAEKSGHACKCKTGCSNKVCGCVKAKIKCGQRCTCIKYGCKNQRGTADSQKQSSVTQIVAESSESDSENQSAAHLEAEKSGIACKCKTGCSNKVCDCVKAKIKCGQRCKCIKYGCKNQRERADSQKQSSVAQIVDESSESDSENESTAHLEAEKSGIACKCKTGCSNKVCDCVKAKIKCGQRCKCIKYGCKNQRETAGSQKQSSVAQIVDVSSESDSEKQSTAHLEEEKSRHACKCKTGCSNKVCVCVKAKIKCGQRCKCIKYGCKNQRRTANSQKQSSVAQIVDESSESDSENESTAHLEAEKSGIACKCKTGCSNKVCDCVKAKIKCGQRCKCIKYGCKNQRETAGSQKQSSVAQIVDVSSESDSEKQSTAHLEEEKSRHACKCKTGCSNKVCVCVKAKIKCGQRCKCIKYGCKNQRRTANSQKQSSVAQIVDESSESDSENESAAHLEAEKSGIACKCKTGCSNKVCDCVKAKIKCGQRCKCIKYGCKNQRERADSQKQSSVAQIVDESSESDSENQCAAHLEAEKSGIACKCKTGCSNKVCDCVKAKIKCGQRCKCIKYGCKNQRERADSQKQSNVAQIVDESSESDSENESAAHLEAEKSGIACKCKTGCSNKVCDCVKAKIKCGQRCKCIKYGCKNQRERADSQKQSNVAQIVDESSESDSENESAAHLEAEKSGIACKCKTGCSNKVCDCVKAKIKCGQRCKCIKYGCKNQRERADSQKQSSVAQIVDESSESDSENESTAHLEAEKSGIACKCKTGCSNKVCDCVKAKIKCGQRCKCIKYGCKNQRETAGSQKQSSVAQIVDVSSESDSEKQSTAHLEEEKSRHACKCKTGCSNKVCVCVKAKIKCGQRCKCIKYGCKNQRRTANSQKQSSVAQIVDESSESDSENESAAHLEAEKSGIACKCKTGCSNKVCDCVKAKIKCGQRCKCIKYGCKNQRETAGSQKQSSVAQIVDVSSESDSEKQSTAHLEEEKSRHACKCKTGCSNKVCVCVKAKIKCGQRCKCIKYGCKNQRRTANSQKQSSVAQIVDESSESDSENESAAHLEAEKSGIACKCKTGCSNKVCDCVKAKIKCGQRCKCIKYGCKNQRVRADSQKQSSVAQIVDESSESDSENQCAAHLEAEKSGIACKCKTGCSNKVCDCVKAKIKCGQRCKCIKYGCKNQRERADSQKQSSVAQIVDESSESDSENQCAAHLEAEKSGIACKCKTGCSNKVCDCVKAKIKCGQRCKCIKYGCKNQRERADSQKQSNVAQIVDESSESDSENESAAHLEAEKSGIACKCKTGCSNKVCDCVKAKIKCGQRCKCIKYGCKNQKKQQM</sequence>